<organism evidence="10 11">
    <name type="scientific">Caryophanon latum</name>
    <dbReference type="NCBI Taxonomy" id="33977"/>
    <lineage>
        <taxon>Bacteria</taxon>
        <taxon>Bacillati</taxon>
        <taxon>Bacillota</taxon>
        <taxon>Bacilli</taxon>
        <taxon>Bacillales</taxon>
        <taxon>Caryophanaceae</taxon>
        <taxon>Caryophanon</taxon>
    </lineage>
</organism>
<dbReference type="GO" id="GO:0015031">
    <property type="term" value="P:protein transport"/>
    <property type="evidence" value="ECO:0007669"/>
    <property type="project" value="UniProtKB-KW"/>
</dbReference>
<reference evidence="10 11" key="1">
    <citation type="submission" date="2016-07" db="EMBL/GenBank/DDBJ databases">
        <title>Caryophanon latum genome sequencing.</title>
        <authorList>
            <person name="Verma A."/>
            <person name="Pal Y."/>
            <person name="Krishnamurthi S."/>
        </authorList>
    </citation>
    <scope>NUCLEOTIDE SEQUENCE [LARGE SCALE GENOMIC DNA]</scope>
    <source>
        <strain evidence="10 11">DSM 14151</strain>
    </source>
</reference>
<dbReference type="Proteomes" id="UP000093482">
    <property type="component" value="Unassembled WGS sequence"/>
</dbReference>
<evidence type="ECO:0000256" key="7">
    <source>
        <dbReference type="SAM" id="Coils"/>
    </source>
</evidence>
<evidence type="ECO:0000256" key="4">
    <source>
        <dbReference type="ARBA" id="ARBA00022989"/>
    </source>
</evidence>
<gene>
    <name evidence="10" type="ORF">A6K76_02620</name>
</gene>
<keyword evidence="6" id="KW-0813">Transport</keyword>
<evidence type="ECO:0000256" key="3">
    <source>
        <dbReference type="ARBA" id="ARBA00022692"/>
    </source>
</evidence>
<keyword evidence="4 8" id="KW-1133">Transmembrane helix</keyword>
<dbReference type="GO" id="GO:0005886">
    <property type="term" value="C:plasma membrane"/>
    <property type="evidence" value="ECO:0007669"/>
    <property type="project" value="UniProtKB-SubCell"/>
</dbReference>
<evidence type="ECO:0000259" key="9">
    <source>
        <dbReference type="Pfam" id="PF01618"/>
    </source>
</evidence>
<protein>
    <recommendedName>
        <fullName evidence="9">MotA/TolQ/ExbB proton channel domain-containing protein</fullName>
    </recommendedName>
</protein>
<accession>A0A1C0YJF9</accession>
<sequence length="625" mass="70421">MGDFNTIGNVFNNLNGFTIGYIIVQAVIFLGLRARYKKSKKTENQALENIEAAIKNNPNEQWTNYTLNELFEQQDANSKFVQQWKRYYERVSKNDEDEKIKVERYLGVEALTYAVGERGILDVGGGVHTSIGVLGTFIGLIIGLSDLNTLDAEQLRSGIDTLMSGMTTAFVTSVVGVVLSLAWLYFDRRATMKLDAKIDWHAHTFAALLDVDDEQLFLNRLQKISQQQAEQMTTLLTDALERAFTPFTETMRSGFGRMETQLQTQNDLVEKQMELTQNQSADLSEKLVDSLTNDTKTIMQDFMNVLHTSKSIQENMVQAVGDITTKFEVAAAKQEEVFNRTEQMMQSYTALSEGMAKSQSSYEKASEELSALSVSLKDVQQLSNAQLPLQQEVLARSSEFVESSNDLIVQFSKFGQQLQEAQTSMLDQLVEKTEAVSTRFETLATELTKSAESYADAADTNLQLLAKTELTADALTPVVAHMEGTAESLHNTMEQLKLLQERQAELIPHLQKWNDDVLTYLENFTGLSETQLEEVTKQVQYSKEQWEATASTFDDTRRQLDVAMNSFSTGIEKGLTTTFQQFEQELTTVIKHFKSLSGAYLESQENLSEAMQQTVEKLAYVRGRD</sequence>
<feature type="coiled-coil region" evidence="7">
    <location>
        <begin position="259"/>
        <end position="286"/>
    </location>
</feature>
<dbReference type="InterPro" id="IPR002898">
    <property type="entry name" value="MotA_ExbB_proton_chnl"/>
</dbReference>
<evidence type="ECO:0000256" key="5">
    <source>
        <dbReference type="ARBA" id="ARBA00023136"/>
    </source>
</evidence>
<evidence type="ECO:0000313" key="10">
    <source>
        <dbReference type="EMBL" id="OCS87281.1"/>
    </source>
</evidence>
<feature type="transmembrane region" description="Helical" evidence="8">
    <location>
        <begin position="120"/>
        <end position="142"/>
    </location>
</feature>
<keyword evidence="5 8" id="KW-0472">Membrane</keyword>
<evidence type="ECO:0000256" key="2">
    <source>
        <dbReference type="ARBA" id="ARBA00022475"/>
    </source>
</evidence>
<keyword evidence="11" id="KW-1185">Reference proteome</keyword>
<feature type="transmembrane region" description="Helical" evidence="8">
    <location>
        <begin position="162"/>
        <end position="186"/>
    </location>
</feature>
<evidence type="ECO:0000256" key="6">
    <source>
        <dbReference type="RuleBase" id="RU004057"/>
    </source>
</evidence>
<evidence type="ECO:0000256" key="8">
    <source>
        <dbReference type="SAM" id="Phobius"/>
    </source>
</evidence>
<dbReference type="OrthoDB" id="9782541at2"/>
<evidence type="ECO:0000313" key="11">
    <source>
        <dbReference type="Proteomes" id="UP000093482"/>
    </source>
</evidence>
<keyword evidence="3 8" id="KW-0812">Transmembrane</keyword>
<keyword evidence="2" id="KW-1003">Cell membrane</keyword>
<comment type="similarity">
    <text evidence="6">Belongs to the exbB/tolQ family.</text>
</comment>
<proteinExistence type="inferred from homology"/>
<feature type="domain" description="MotA/TolQ/ExbB proton channel" evidence="9">
    <location>
        <begin position="117"/>
        <end position="196"/>
    </location>
</feature>
<dbReference type="Pfam" id="PF01618">
    <property type="entry name" value="MotA_ExbB"/>
    <property type="match status" value="1"/>
</dbReference>
<feature type="transmembrane region" description="Helical" evidence="8">
    <location>
        <begin position="14"/>
        <end position="32"/>
    </location>
</feature>
<dbReference type="AlphaFoldDB" id="A0A1C0YJF9"/>
<comment type="subcellular location">
    <subcellularLocation>
        <location evidence="1">Cell membrane</location>
        <topology evidence="1">Multi-pass membrane protein</topology>
    </subcellularLocation>
    <subcellularLocation>
        <location evidence="6">Membrane</location>
        <topology evidence="6">Multi-pass membrane protein</topology>
    </subcellularLocation>
</comment>
<dbReference type="RefSeq" id="WP_066465803.1">
    <property type="nucleotide sequence ID" value="NZ_MATO01000056.1"/>
</dbReference>
<dbReference type="EMBL" id="MATO01000056">
    <property type="protein sequence ID" value="OCS87281.1"/>
    <property type="molecule type" value="Genomic_DNA"/>
</dbReference>
<keyword evidence="6" id="KW-0653">Protein transport</keyword>
<comment type="caution">
    <text evidence="10">The sequence shown here is derived from an EMBL/GenBank/DDBJ whole genome shotgun (WGS) entry which is preliminary data.</text>
</comment>
<evidence type="ECO:0000256" key="1">
    <source>
        <dbReference type="ARBA" id="ARBA00004651"/>
    </source>
</evidence>
<name>A0A1C0YJF9_9BACL</name>
<keyword evidence="7" id="KW-0175">Coiled coil</keyword>